<evidence type="ECO:0000256" key="6">
    <source>
        <dbReference type="ARBA" id="ARBA00022840"/>
    </source>
</evidence>
<dbReference type="AlphaFoldDB" id="A0A382IS64"/>
<dbReference type="NCBIfam" id="NF003013">
    <property type="entry name" value="PRK03846.1"/>
    <property type="match status" value="1"/>
</dbReference>
<organism evidence="8">
    <name type="scientific">marine metagenome</name>
    <dbReference type="NCBI Taxonomy" id="408172"/>
    <lineage>
        <taxon>unclassified sequences</taxon>
        <taxon>metagenomes</taxon>
        <taxon>ecological metagenomes</taxon>
    </lineage>
</organism>
<evidence type="ECO:0000256" key="5">
    <source>
        <dbReference type="ARBA" id="ARBA00022777"/>
    </source>
</evidence>
<evidence type="ECO:0000313" key="8">
    <source>
        <dbReference type="EMBL" id="SVC02037.1"/>
    </source>
</evidence>
<dbReference type="PANTHER" id="PTHR11055">
    <property type="entry name" value="BIFUNCTIONAL 3'-PHOSPHOADENOSINE 5'-PHOSPHOSULFATE SYNTHASE"/>
    <property type="match status" value="1"/>
</dbReference>
<dbReference type="InterPro" id="IPR027417">
    <property type="entry name" value="P-loop_NTPase"/>
</dbReference>
<dbReference type="InterPro" id="IPR059117">
    <property type="entry name" value="APS_kinase_dom"/>
</dbReference>
<keyword evidence="4" id="KW-0547">Nucleotide-binding</keyword>
<dbReference type="CDD" id="cd02027">
    <property type="entry name" value="APSK"/>
    <property type="match status" value="1"/>
</dbReference>
<dbReference type="Gene3D" id="3.40.50.300">
    <property type="entry name" value="P-loop containing nucleotide triphosphate hydrolases"/>
    <property type="match status" value="1"/>
</dbReference>
<evidence type="ECO:0000256" key="4">
    <source>
        <dbReference type="ARBA" id="ARBA00022741"/>
    </source>
</evidence>
<dbReference type="HAMAP" id="MF_00065">
    <property type="entry name" value="Adenylyl_sulf_kinase"/>
    <property type="match status" value="1"/>
</dbReference>
<name>A0A382IS64_9ZZZZ</name>
<keyword evidence="5" id="KW-0418">Kinase</keyword>
<evidence type="ECO:0000256" key="2">
    <source>
        <dbReference type="ARBA" id="ARBA00012121"/>
    </source>
</evidence>
<evidence type="ECO:0000256" key="1">
    <source>
        <dbReference type="ARBA" id="ARBA00004678"/>
    </source>
</evidence>
<dbReference type="InterPro" id="IPR002891">
    <property type="entry name" value="APS"/>
</dbReference>
<dbReference type="GO" id="GO:0005524">
    <property type="term" value="F:ATP binding"/>
    <property type="evidence" value="ECO:0007669"/>
    <property type="project" value="UniProtKB-KW"/>
</dbReference>
<accession>A0A382IS64</accession>
<dbReference type="GO" id="GO:0004020">
    <property type="term" value="F:adenylylsulfate kinase activity"/>
    <property type="evidence" value="ECO:0007669"/>
    <property type="project" value="UniProtKB-EC"/>
</dbReference>
<evidence type="ECO:0000259" key="7">
    <source>
        <dbReference type="Pfam" id="PF01583"/>
    </source>
</evidence>
<dbReference type="Pfam" id="PF01583">
    <property type="entry name" value="APS_kinase"/>
    <property type="match status" value="1"/>
</dbReference>
<feature type="domain" description="APS kinase" evidence="7">
    <location>
        <begin position="14"/>
        <end position="159"/>
    </location>
</feature>
<comment type="pathway">
    <text evidence="1">Sulfur metabolism.</text>
</comment>
<proteinExistence type="inferred from homology"/>
<dbReference type="EMBL" id="UINC01068998">
    <property type="protein sequence ID" value="SVC02037.1"/>
    <property type="molecule type" value="Genomic_DNA"/>
</dbReference>
<dbReference type="SUPFAM" id="SSF52540">
    <property type="entry name" value="P-loop containing nucleoside triphosphate hydrolases"/>
    <property type="match status" value="1"/>
</dbReference>
<protein>
    <recommendedName>
        <fullName evidence="2">adenylyl-sulfate kinase</fullName>
        <ecNumber evidence="2">2.7.1.25</ecNumber>
    </recommendedName>
</protein>
<dbReference type="EC" id="2.7.1.25" evidence="2"/>
<sequence length="193" mass="21357">MLGREAKEALLKQRGSVVWLYGLSGSGKSTLANALERRLHGEGIFTQVLDGDNIRAGLNSNLGFSDDDRQENIRRIAEVAKLFANAGVVTVASFICPRNELRAMAREIVGQADFLEVYVECSFETCERRDVKGLYAKAKAGEVKQFTGRDSTFEPPEPREAAELILNTDEQGEDESIEQLYRAVHPRVALPNA</sequence>
<dbReference type="NCBIfam" id="TIGR00455">
    <property type="entry name" value="apsK"/>
    <property type="match status" value="1"/>
</dbReference>
<keyword evidence="3" id="KW-0808">Transferase</keyword>
<dbReference type="GO" id="GO:0000103">
    <property type="term" value="P:sulfate assimilation"/>
    <property type="evidence" value="ECO:0007669"/>
    <property type="project" value="InterPro"/>
</dbReference>
<keyword evidence="6" id="KW-0067">ATP-binding</keyword>
<gene>
    <name evidence="8" type="ORF">METZ01_LOCUS254891</name>
</gene>
<dbReference type="PANTHER" id="PTHR11055:SF1">
    <property type="entry name" value="PAPS SYNTHETASE, ISOFORM D"/>
    <property type="match status" value="1"/>
</dbReference>
<reference evidence="8" key="1">
    <citation type="submission" date="2018-05" db="EMBL/GenBank/DDBJ databases">
        <authorList>
            <person name="Lanie J.A."/>
            <person name="Ng W.-L."/>
            <person name="Kazmierczak K.M."/>
            <person name="Andrzejewski T.M."/>
            <person name="Davidsen T.M."/>
            <person name="Wayne K.J."/>
            <person name="Tettelin H."/>
            <person name="Glass J.I."/>
            <person name="Rusch D."/>
            <person name="Podicherti R."/>
            <person name="Tsui H.-C.T."/>
            <person name="Winkler M.E."/>
        </authorList>
    </citation>
    <scope>NUCLEOTIDE SEQUENCE</scope>
</reference>
<evidence type="ECO:0000256" key="3">
    <source>
        <dbReference type="ARBA" id="ARBA00022679"/>
    </source>
</evidence>